<comment type="function">
    <text evidence="8">F(1)F(0) ATP synthase produces ATP from ADP in the presence of a proton or sodium gradient. F-type ATPases consist of two structural domains, F(1) containing the extramembraneous catalytic core and F(0) containing the membrane proton channel, linked together by a central stalk and a peripheral stalk. During catalysis, ATP synthesis in the catalytic domain of F(1) is coupled via a rotary mechanism of the central stalk subunits to proton translocation.</text>
</comment>
<dbReference type="InterPro" id="IPR026015">
    <property type="entry name" value="ATP_synth_OSCP/delta_N_sf"/>
</dbReference>
<comment type="caution">
    <text evidence="9">The sequence shown here is derived from an EMBL/GenBank/DDBJ whole genome shotgun (WGS) entry which is preliminary data.</text>
</comment>
<accession>A0A426QJK5</accession>
<dbReference type="EMBL" id="QZMU01000001">
    <property type="protein sequence ID" value="RRQ21951.1"/>
    <property type="molecule type" value="Genomic_DNA"/>
</dbReference>
<keyword evidence="8" id="KW-1003">Cell membrane</keyword>
<keyword evidence="5 8" id="KW-0472">Membrane</keyword>
<evidence type="ECO:0000313" key="9">
    <source>
        <dbReference type="EMBL" id="RRQ21951.1"/>
    </source>
</evidence>
<evidence type="ECO:0000256" key="7">
    <source>
        <dbReference type="ARBA" id="ARBA00023310"/>
    </source>
</evidence>
<dbReference type="SUPFAM" id="SSF47928">
    <property type="entry name" value="N-terminal domain of the delta subunit of the F1F0-ATP synthase"/>
    <property type="match status" value="1"/>
</dbReference>
<keyword evidence="10" id="KW-1185">Reference proteome</keyword>
<keyword evidence="2 8" id="KW-0813">Transport</keyword>
<dbReference type="PROSITE" id="PS00389">
    <property type="entry name" value="ATPASE_DELTA"/>
    <property type="match status" value="1"/>
</dbReference>
<dbReference type="PANTHER" id="PTHR11910">
    <property type="entry name" value="ATP SYNTHASE DELTA CHAIN"/>
    <property type="match status" value="1"/>
</dbReference>
<gene>
    <name evidence="8" type="primary">atpH</name>
    <name evidence="9" type="ORF">D6C00_08315</name>
</gene>
<dbReference type="InterPro" id="IPR000711">
    <property type="entry name" value="ATPase_OSCP/dsu"/>
</dbReference>
<dbReference type="InterPro" id="IPR020781">
    <property type="entry name" value="ATPase_OSCP/d_CS"/>
</dbReference>
<name>A0A426QJK5_9GAMM</name>
<evidence type="ECO:0000256" key="8">
    <source>
        <dbReference type="HAMAP-Rule" id="MF_01416"/>
    </source>
</evidence>
<comment type="subcellular location">
    <subcellularLocation>
        <location evidence="8">Cell membrane</location>
        <topology evidence="8">Peripheral membrane protein</topology>
    </subcellularLocation>
    <subcellularLocation>
        <location evidence="1">Membrane</location>
    </subcellularLocation>
</comment>
<dbReference type="GO" id="GO:0046933">
    <property type="term" value="F:proton-transporting ATP synthase activity, rotational mechanism"/>
    <property type="evidence" value="ECO:0007669"/>
    <property type="project" value="UniProtKB-UniRule"/>
</dbReference>
<dbReference type="HAMAP" id="MF_01416">
    <property type="entry name" value="ATP_synth_delta_bact"/>
    <property type="match status" value="1"/>
</dbReference>
<dbReference type="RefSeq" id="WP_125181290.1">
    <property type="nucleotide sequence ID" value="NZ_QZMU01000001.1"/>
</dbReference>
<keyword evidence="4 8" id="KW-0406">Ion transport</keyword>
<evidence type="ECO:0000256" key="6">
    <source>
        <dbReference type="ARBA" id="ARBA00023196"/>
    </source>
</evidence>
<comment type="similarity">
    <text evidence="8">Belongs to the ATPase delta chain family.</text>
</comment>
<keyword evidence="6 8" id="KW-0139">CF(1)</keyword>
<dbReference type="NCBIfam" id="NF004402">
    <property type="entry name" value="PRK05758.2-2"/>
    <property type="match status" value="1"/>
</dbReference>
<dbReference type="GO" id="GO:0005886">
    <property type="term" value="C:plasma membrane"/>
    <property type="evidence" value="ECO:0007669"/>
    <property type="project" value="UniProtKB-SubCell"/>
</dbReference>
<dbReference type="PRINTS" id="PR00125">
    <property type="entry name" value="ATPASEDELTA"/>
</dbReference>
<organism evidence="9 10">
    <name type="scientific">Thiohalobacter thiocyanaticus</name>
    <dbReference type="NCBI Taxonomy" id="585455"/>
    <lineage>
        <taxon>Bacteria</taxon>
        <taxon>Pseudomonadati</taxon>
        <taxon>Pseudomonadota</taxon>
        <taxon>Gammaproteobacteria</taxon>
        <taxon>Thiohalobacterales</taxon>
        <taxon>Thiohalobacteraceae</taxon>
        <taxon>Thiohalobacter</taxon>
    </lineage>
</organism>
<dbReference type="OrthoDB" id="9816221at2"/>
<protein>
    <recommendedName>
        <fullName evidence="8">ATP synthase subunit delta</fullName>
    </recommendedName>
    <alternativeName>
        <fullName evidence="8">ATP synthase F(1) sector subunit delta</fullName>
    </alternativeName>
    <alternativeName>
        <fullName evidence="8">F-type ATPase subunit delta</fullName>
        <shortName evidence="8">F-ATPase subunit delta</shortName>
    </alternativeName>
</protein>
<dbReference type="GO" id="GO:0045259">
    <property type="term" value="C:proton-transporting ATP synthase complex"/>
    <property type="evidence" value="ECO:0007669"/>
    <property type="project" value="UniProtKB-KW"/>
</dbReference>
<dbReference type="NCBIfam" id="TIGR01145">
    <property type="entry name" value="ATP_synt_delta"/>
    <property type="match status" value="1"/>
</dbReference>
<evidence type="ECO:0000313" key="10">
    <source>
        <dbReference type="Proteomes" id="UP000287798"/>
    </source>
</evidence>
<dbReference type="Gene3D" id="1.10.520.20">
    <property type="entry name" value="N-terminal domain of the delta subunit of the F1F0-ATP synthase"/>
    <property type="match status" value="1"/>
</dbReference>
<dbReference type="Proteomes" id="UP000287798">
    <property type="component" value="Unassembled WGS sequence"/>
</dbReference>
<evidence type="ECO:0000256" key="3">
    <source>
        <dbReference type="ARBA" id="ARBA00022781"/>
    </source>
</evidence>
<keyword evidence="3 8" id="KW-0375">Hydrogen ion transport</keyword>
<proteinExistence type="inferred from homology"/>
<evidence type="ECO:0000256" key="1">
    <source>
        <dbReference type="ARBA" id="ARBA00004370"/>
    </source>
</evidence>
<sequence>MAELTTIARPYAQAVFRLAREQQTLDAWSDMLGLMAVVASDPDMQRLLDNPRLTEQQLADVFLEICGDRINDEGRNLIKVLAENRRLTALPEMFRLFQEHKSAAEGAIKAELITAFPATEAHKATVLEALKQRFGREVELECRTDESLVGGAIIRAGDTVIDGSVRGKLSRLASALSH</sequence>
<keyword evidence="7 8" id="KW-0066">ATP synthesis</keyword>
<evidence type="ECO:0000256" key="4">
    <source>
        <dbReference type="ARBA" id="ARBA00023065"/>
    </source>
</evidence>
<comment type="function">
    <text evidence="8">This protein is part of the stalk that links CF(0) to CF(1). It either transmits conformational changes from CF(0) to CF(1) or is implicated in proton conduction.</text>
</comment>
<evidence type="ECO:0000256" key="5">
    <source>
        <dbReference type="ARBA" id="ARBA00023136"/>
    </source>
</evidence>
<reference evidence="9 10" key="1">
    <citation type="journal article" date="2010" name="Int. J. Syst. Evol. Microbiol.">
        <title>Thiohalobacter thiocyanaticus gen. nov., sp. nov., a moderately halophilic, sulfur-oxidizing gammaproteobacterium from hypersaline lakes, that utilizes thiocyanate.</title>
        <authorList>
            <person name="Sorokin D.Y."/>
            <person name="Kovaleva O.L."/>
            <person name="Tourova T.P."/>
            <person name="Muyzer G."/>
        </authorList>
    </citation>
    <scope>NUCLEOTIDE SEQUENCE [LARGE SCALE GENOMIC DNA]</scope>
    <source>
        <strain evidence="9 10">Hrh1</strain>
    </source>
</reference>
<dbReference type="Pfam" id="PF00213">
    <property type="entry name" value="OSCP"/>
    <property type="match status" value="1"/>
</dbReference>
<evidence type="ECO:0000256" key="2">
    <source>
        <dbReference type="ARBA" id="ARBA00022448"/>
    </source>
</evidence>
<dbReference type="AlphaFoldDB" id="A0A426QJK5"/>